<sequence>MASEHLSVSLSQQLKIVENENSYPPLHQLRGKLPLRERNSNLYPWPDTKRDRSRSPVQKKNVKAEQRNDCLRRDHRLNDESAQYRVNATRHTNEDMNHKDLYHQTDNLTDPFDCFGIKVLMGGKKTEKQNHWLIAA</sequence>
<proteinExistence type="predicted"/>
<protein>
    <submittedName>
        <fullName evidence="2">Uncharacterized protein</fullName>
    </submittedName>
</protein>
<accession>A0AAV4UEX7</accession>
<name>A0AAV4UEX7_CAEEX</name>
<dbReference type="EMBL" id="BPLR01012759">
    <property type="protein sequence ID" value="GIY56342.1"/>
    <property type="molecule type" value="Genomic_DNA"/>
</dbReference>
<gene>
    <name evidence="2" type="ORF">CEXT_815191</name>
</gene>
<evidence type="ECO:0000313" key="3">
    <source>
        <dbReference type="Proteomes" id="UP001054945"/>
    </source>
</evidence>
<comment type="caution">
    <text evidence="2">The sequence shown here is derived from an EMBL/GenBank/DDBJ whole genome shotgun (WGS) entry which is preliminary data.</text>
</comment>
<evidence type="ECO:0000313" key="2">
    <source>
        <dbReference type="EMBL" id="GIY56342.1"/>
    </source>
</evidence>
<dbReference type="AlphaFoldDB" id="A0AAV4UEX7"/>
<keyword evidence="3" id="KW-1185">Reference proteome</keyword>
<organism evidence="2 3">
    <name type="scientific">Caerostris extrusa</name>
    <name type="common">Bark spider</name>
    <name type="synonym">Caerostris bankana</name>
    <dbReference type="NCBI Taxonomy" id="172846"/>
    <lineage>
        <taxon>Eukaryota</taxon>
        <taxon>Metazoa</taxon>
        <taxon>Ecdysozoa</taxon>
        <taxon>Arthropoda</taxon>
        <taxon>Chelicerata</taxon>
        <taxon>Arachnida</taxon>
        <taxon>Araneae</taxon>
        <taxon>Araneomorphae</taxon>
        <taxon>Entelegynae</taxon>
        <taxon>Araneoidea</taxon>
        <taxon>Araneidae</taxon>
        <taxon>Caerostris</taxon>
    </lineage>
</organism>
<evidence type="ECO:0000256" key="1">
    <source>
        <dbReference type="SAM" id="MobiDB-lite"/>
    </source>
</evidence>
<feature type="region of interest" description="Disordered" evidence="1">
    <location>
        <begin position="27"/>
        <end position="67"/>
    </location>
</feature>
<dbReference type="Proteomes" id="UP001054945">
    <property type="component" value="Unassembled WGS sequence"/>
</dbReference>
<reference evidence="2 3" key="1">
    <citation type="submission" date="2021-06" db="EMBL/GenBank/DDBJ databases">
        <title>Caerostris extrusa draft genome.</title>
        <authorList>
            <person name="Kono N."/>
            <person name="Arakawa K."/>
        </authorList>
    </citation>
    <scope>NUCLEOTIDE SEQUENCE [LARGE SCALE GENOMIC DNA]</scope>
</reference>